<feature type="transmembrane region" description="Helical" evidence="7">
    <location>
        <begin position="327"/>
        <end position="352"/>
    </location>
</feature>
<proteinExistence type="inferred from homology"/>
<feature type="transmembrane region" description="Helical" evidence="7">
    <location>
        <begin position="398"/>
        <end position="416"/>
    </location>
</feature>
<keyword evidence="5 7" id="KW-0472">Membrane</keyword>
<feature type="compositionally biased region" description="Basic and acidic residues" evidence="6">
    <location>
        <begin position="1"/>
        <end position="17"/>
    </location>
</feature>
<evidence type="ECO:0000313" key="9">
    <source>
        <dbReference type="EMBL" id="GJN92009.1"/>
    </source>
</evidence>
<feature type="transmembrane region" description="Helical" evidence="7">
    <location>
        <begin position="91"/>
        <end position="117"/>
    </location>
</feature>
<evidence type="ECO:0000256" key="4">
    <source>
        <dbReference type="ARBA" id="ARBA00022989"/>
    </source>
</evidence>
<feature type="transmembrane region" description="Helical" evidence="7">
    <location>
        <begin position="201"/>
        <end position="223"/>
    </location>
</feature>
<feature type="transmembrane region" description="Helical" evidence="7">
    <location>
        <begin position="428"/>
        <end position="451"/>
    </location>
</feature>
<dbReference type="GO" id="GO:0016020">
    <property type="term" value="C:membrane"/>
    <property type="evidence" value="ECO:0007669"/>
    <property type="project" value="UniProtKB-SubCell"/>
</dbReference>
<evidence type="ECO:0000256" key="6">
    <source>
        <dbReference type="SAM" id="MobiDB-lite"/>
    </source>
</evidence>
<keyword evidence="10" id="KW-1185">Reference proteome</keyword>
<dbReference type="AlphaFoldDB" id="A0AAV5GQ37"/>
<evidence type="ECO:0000256" key="7">
    <source>
        <dbReference type="SAM" id="Phobius"/>
    </source>
</evidence>
<comment type="caution">
    <text evidence="9">The sequence shown here is derived from an EMBL/GenBank/DDBJ whole genome shotgun (WGS) entry which is preliminary data.</text>
</comment>
<organism evidence="9 10">
    <name type="scientific">Rhodotorula paludigena</name>
    <dbReference type="NCBI Taxonomy" id="86838"/>
    <lineage>
        <taxon>Eukaryota</taxon>
        <taxon>Fungi</taxon>
        <taxon>Dikarya</taxon>
        <taxon>Basidiomycota</taxon>
        <taxon>Pucciniomycotina</taxon>
        <taxon>Microbotryomycetes</taxon>
        <taxon>Sporidiobolales</taxon>
        <taxon>Sporidiobolaceae</taxon>
        <taxon>Rhodotorula</taxon>
    </lineage>
</organism>
<keyword evidence="3 7" id="KW-0812">Transmembrane</keyword>
<feature type="transmembrane region" description="Helical" evidence="7">
    <location>
        <begin position="284"/>
        <end position="307"/>
    </location>
</feature>
<evidence type="ECO:0000259" key="8">
    <source>
        <dbReference type="Pfam" id="PF01490"/>
    </source>
</evidence>
<dbReference type="GO" id="GO:0015179">
    <property type="term" value="F:L-amino acid transmembrane transporter activity"/>
    <property type="evidence" value="ECO:0007669"/>
    <property type="project" value="TreeGrafter"/>
</dbReference>
<feature type="transmembrane region" description="Helical" evidence="7">
    <location>
        <begin position="373"/>
        <end position="392"/>
    </location>
</feature>
<evidence type="ECO:0000256" key="3">
    <source>
        <dbReference type="ARBA" id="ARBA00022692"/>
    </source>
</evidence>
<evidence type="ECO:0000256" key="2">
    <source>
        <dbReference type="ARBA" id="ARBA00008066"/>
    </source>
</evidence>
<dbReference type="PANTHER" id="PTHR22950:SF20">
    <property type="entry name" value="AMINO ACID TRANSPORTER (EUROFUNG)"/>
    <property type="match status" value="1"/>
</dbReference>
<evidence type="ECO:0000256" key="1">
    <source>
        <dbReference type="ARBA" id="ARBA00004141"/>
    </source>
</evidence>
<protein>
    <recommendedName>
        <fullName evidence="8">Amino acid transporter transmembrane domain-containing protein</fullName>
    </recommendedName>
</protein>
<dbReference type="PANTHER" id="PTHR22950">
    <property type="entry name" value="AMINO ACID TRANSPORTER"/>
    <property type="match status" value="1"/>
</dbReference>
<dbReference type="InterPro" id="IPR013057">
    <property type="entry name" value="AA_transpt_TM"/>
</dbReference>
<feature type="domain" description="Amino acid transporter transmembrane" evidence="8">
    <location>
        <begin position="88"/>
        <end position="453"/>
    </location>
</feature>
<feature type="region of interest" description="Disordered" evidence="6">
    <location>
        <begin position="1"/>
        <end position="48"/>
    </location>
</feature>
<keyword evidence="4 7" id="KW-1133">Transmembrane helix</keyword>
<comment type="similarity">
    <text evidence="2">Belongs to the amino acid/polyamine transporter 2 family.</text>
</comment>
<dbReference type="EMBL" id="BQKY01000010">
    <property type="protein sequence ID" value="GJN92009.1"/>
    <property type="molecule type" value="Genomic_DNA"/>
</dbReference>
<feature type="transmembrane region" description="Helical" evidence="7">
    <location>
        <begin position="247"/>
        <end position="272"/>
    </location>
</feature>
<dbReference type="Proteomes" id="UP001342314">
    <property type="component" value="Unassembled WGS sequence"/>
</dbReference>
<accession>A0AAV5GQ37</accession>
<reference evidence="9 10" key="1">
    <citation type="submission" date="2021-12" db="EMBL/GenBank/DDBJ databases">
        <title>High titer production of polyol ester of fatty acids by Rhodotorula paludigena BS15 towards product separation-free biomass refinery.</title>
        <authorList>
            <person name="Mano J."/>
            <person name="Ono H."/>
            <person name="Tanaka T."/>
            <person name="Naito K."/>
            <person name="Sushida H."/>
            <person name="Ike M."/>
            <person name="Tokuyasu K."/>
            <person name="Kitaoka M."/>
        </authorList>
    </citation>
    <scope>NUCLEOTIDE SEQUENCE [LARGE SCALE GENOMIC DNA]</scope>
    <source>
        <strain evidence="9 10">BS15</strain>
    </source>
</reference>
<sequence>MVANLEKQHGLGDERSRSPTLGPEDNALAPTKSRQSFRAYNEKTKRTLSNKPDDVDAAIWLEEASVTGIKERKGFKRRSSSSPNNPFPAGYAGGTLTTVIIGLSTYYTSLLLWRFCAAHPEVRDIADAAQVLCGGHRIGWYIGFIALALNAYCIMGLHAVAGATAVQTIRDGSEVTLVWAVVITILMWLPSNIRDFSSMTALGLVAAFTMLVCVLIVLCGHGVQGYPSGWTPGDVITHSVWSPPGTTFVQCVNAILNIAYTFIGHALIPSFIGDMEKPQEFPKALAVSMSAQLLLYTITGAVVYHYTGFEFTTAPAYGSLISKYGKVAAGFTLPTIVIVGVLYSLVVSRAIYFQIFQEGSRHRTRHTVKGWSTWLVIVFVGWVISFIIGEAVPFFSDLLSLISSLFSSWSIAYVQMDRKRMFSSPLKILETCFVVCCFCAGAFFFVGGTYASVQSIIDSYNAGAVKSPFTRANTGFVLDNR</sequence>
<feature type="transmembrane region" description="Helical" evidence="7">
    <location>
        <begin position="172"/>
        <end position="189"/>
    </location>
</feature>
<dbReference type="Pfam" id="PF01490">
    <property type="entry name" value="Aa_trans"/>
    <property type="match status" value="1"/>
</dbReference>
<gene>
    <name evidence="9" type="ORF">Rhopal_005037-T1</name>
</gene>
<feature type="transmembrane region" description="Helical" evidence="7">
    <location>
        <begin position="138"/>
        <end position="160"/>
    </location>
</feature>
<comment type="subcellular location">
    <subcellularLocation>
        <location evidence="1">Membrane</location>
        <topology evidence="1">Multi-pass membrane protein</topology>
    </subcellularLocation>
</comment>
<evidence type="ECO:0000313" key="10">
    <source>
        <dbReference type="Proteomes" id="UP001342314"/>
    </source>
</evidence>
<name>A0AAV5GQ37_9BASI</name>
<evidence type="ECO:0000256" key="5">
    <source>
        <dbReference type="ARBA" id="ARBA00023136"/>
    </source>
</evidence>